<dbReference type="Gene3D" id="3.30.465.10">
    <property type="match status" value="1"/>
</dbReference>
<dbReference type="InterPro" id="IPR016170">
    <property type="entry name" value="Cytok_DH_C_sf"/>
</dbReference>
<dbReference type="GO" id="GO:0050660">
    <property type="term" value="F:flavin adenine dinucleotide binding"/>
    <property type="evidence" value="ECO:0007669"/>
    <property type="project" value="InterPro"/>
</dbReference>
<dbReference type="InterPro" id="IPR016169">
    <property type="entry name" value="FAD-bd_PCMH_sub2"/>
</dbReference>
<name>D7MW01_ARALL</name>
<dbReference type="InterPro" id="IPR015345">
    <property type="entry name" value="Cytokinin_DH_FAD/cytokin-bd"/>
</dbReference>
<evidence type="ECO:0000256" key="2">
    <source>
        <dbReference type="ARBA" id="ARBA00005466"/>
    </source>
</evidence>
<keyword evidence="3" id="KW-0285">Flavoprotein</keyword>
<dbReference type="SUPFAM" id="SSF55103">
    <property type="entry name" value="FAD-linked oxidases, C-terminal domain"/>
    <property type="match status" value="1"/>
</dbReference>
<dbReference type="PANTHER" id="PTHR13878:SF127">
    <property type="entry name" value="CYTOKININ DEHYDROGENASE 3"/>
    <property type="match status" value="1"/>
</dbReference>
<comment type="similarity">
    <text evidence="2">Belongs to the oxygen-dependent FAD-linked oxidoreductase family.</text>
</comment>
<dbReference type="Gene3D" id="3.40.462.10">
    <property type="entry name" value="FAD-linked oxidases, C-terminal domain"/>
    <property type="match status" value="2"/>
</dbReference>
<dbReference type="EMBL" id="GL348755">
    <property type="protein sequence ID" value="EFH39287.1"/>
    <property type="molecule type" value="Genomic_DNA"/>
</dbReference>
<protein>
    <recommendedName>
        <fullName evidence="6">Cytokinin dehydrogenase 1 FAD/cytokinin binding domain-containing protein</fullName>
    </recommendedName>
</protein>
<dbReference type="eggNOG" id="KOG1231">
    <property type="taxonomic scope" value="Eukaryota"/>
</dbReference>
<evidence type="ECO:0000256" key="5">
    <source>
        <dbReference type="ARBA" id="ARBA00023002"/>
    </source>
</evidence>
<dbReference type="HOGENOM" id="CLU_1074947_0_0_1"/>
<keyword evidence="4" id="KW-0274">FAD</keyword>
<dbReference type="Proteomes" id="UP000008694">
    <property type="component" value="Unassembled WGS sequence"/>
</dbReference>
<comment type="cofactor">
    <cofactor evidence="1">
        <name>FAD</name>
        <dbReference type="ChEBI" id="CHEBI:57692"/>
    </cofactor>
</comment>
<dbReference type="PANTHER" id="PTHR13878">
    <property type="entry name" value="GULONOLACTONE OXIDASE"/>
    <property type="match status" value="1"/>
</dbReference>
<evidence type="ECO:0000259" key="6">
    <source>
        <dbReference type="Pfam" id="PF09265"/>
    </source>
</evidence>
<dbReference type="GO" id="GO:0019139">
    <property type="term" value="F:cytokinin dehydrogenase activity"/>
    <property type="evidence" value="ECO:0007669"/>
    <property type="project" value="InterPro"/>
</dbReference>
<dbReference type="InterPro" id="IPR016167">
    <property type="entry name" value="FAD-bd_PCMH_sub1"/>
</dbReference>
<dbReference type="SUPFAM" id="SSF56176">
    <property type="entry name" value="FAD-binding/transporter-associated domain-like"/>
    <property type="match status" value="1"/>
</dbReference>
<keyword evidence="8" id="KW-1185">Reference proteome</keyword>
<gene>
    <name evidence="7" type="ORF">ARALYDRAFT_359205</name>
</gene>
<feature type="domain" description="Cytokinin dehydrogenase 1 FAD/cytokinin binding" evidence="6">
    <location>
        <begin position="165"/>
        <end position="258"/>
    </location>
</feature>
<reference evidence="8" key="1">
    <citation type="journal article" date="2011" name="Nat. Genet.">
        <title>The Arabidopsis lyrata genome sequence and the basis of rapid genome size change.</title>
        <authorList>
            <person name="Hu T.T."/>
            <person name="Pattyn P."/>
            <person name="Bakker E.G."/>
            <person name="Cao J."/>
            <person name="Cheng J.-F."/>
            <person name="Clark R.M."/>
            <person name="Fahlgren N."/>
            <person name="Fawcett J.A."/>
            <person name="Grimwood J."/>
            <person name="Gundlach H."/>
            <person name="Haberer G."/>
            <person name="Hollister J.D."/>
            <person name="Ossowski S."/>
            <person name="Ottilar R.P."/>
            <person name="Salamov A.A."/>
            <person name="Schneeberger K."/>
            <person name="Spannagl M."/>
            <person name="Wang X."/>
            <person name="Yang L."/>
            <person name="Nasrallah M.E."/>
            <person name="Bergelson J."/>
            <person name="Carrington J.C."/>
            <person name="Gaut B.S."/>
            <person name="Schmutz J."/>
            <person name="Mayer K.F.X."/>
            <person name="Van de Peer Y."/>
            <person name="Grigoriev I.V."/>
            <person name="Nordborg M."/>
            <person name="Weigel D."/>
            <person name="Guo Y.-L."/>
        </authorList>
    </citation>
    <scope>NUCLEOTIDE SEQUENCE [LARGE SCALE GENOMIC DNA]</scope>
    <source>
        <strain evidence="8">cv. MN47</strain>
    </source>
</reference>
<proteinExistence type="inferred from homology"/>
<evidence type="ECO:0000256" key="3">
    <source>
        <dbReference type="ARBA" id="ARBA00022630"/>
    </source>
</evidence>
<evidence type="ECO:0000313" key="7">
    <source>
        <dbReference type="EMBL" id="EFH39287.1"/>
    </source>
</evidence>
<evidence type="ECO:0000313" key="8">
    <source>
        <dbReference type="Proteomes" id="UP000008694"/>
    </source>
</evidence>
<dbReference type="InterPro" id="IPR016164">
    <property type="entry name" value="FAD-linked_Oxase-like_C"/>
</dbReference>
<dbReference type="AlphaFoldDB" id="D7MW01"/>
<accession>D7MW01</accession>
<dbReference type="STRING" id="81972.D7MW01"/>
<dbReference type="Gene3D" id="3.30.43.10">
    <property type="entry name" value="Uridine Diphospho-n-acetylenolpyruvylglucosamine Reductase, domain 2"/>
    <property type="match status" value="1"/>
</dbReference>
<keyword evidence="5" id="KW-0560">Oxidoreductase</keyword>
<sequence>MKKWSHVHDFTRGKGEIATCSKDINSDLFFAVLGGLGQFGILTRARIKLEVAPKRAKWLRFLYIDFSEFTRDQERLISKTDGVDFLEGSVMVDHGPPDNWRSTYYPPSDHLRIASMVKRHRVIYCLEVVKYYDETSQYTVNEEMEELSESLNYVRGFMYEKDVTWNDRMSAAIPEEDVFYAVGFLRSAGFDNWEAYDQENMEILKFCEDGNMGVIQYLPYHSSQEGWVRHFGPRWDIFVKRKYKYDPKMILSPGQNIFQ</sequence>
<organism evidence="8">
    <name type="scientific">Arabidopsis lyrata subsp. lyrata</name>
    <name type="common">Lyre-leaved rock-cress</name>
    <dbReference type="NCBI Taxonomy" id="81972"/>
    <lineage>
        <taxon>Eukaryota</taxon>
        <taxon>Viridiplantae</taxon>
        <taxon>Streptophyta</taxon>
        <taxon>Embryophyta</taxon>
        <taxon>Tracheophyta</taxon>
        <taxon>Spermatophyta</taxon>
        <taxon>Magnoliopsida</taxon>
        <taxon>eudicotyledons</taxon>
        <taxon>Gunneridae</taxon>
        <taxon>Pentapetalae</taxon>
        <taxon>rosids</taxon>
        <taxon>malvids</taxon>
        <taxon>Brassicales</taxon>
        <taxon>Brassicaceae</taxon>
        <taxon>Camelineae</taxon>
        <taxon>Arabidopsis</taxon>
    </lineage>
</organism>
<evidence type="ECO:0000256" key="4">
    <source>
        <dbReference type="ARBA" id="ARBA00022827"/>
    </source>
</evidence>
<dbReference type="InterPro" id="IPR050432">
    <property type="entry name" value="FAD-linked_Oxidoreductases_BP"/>
</dbReference>
<evidence type="ECO:0000256" key="1">
    <source>
        <dbReference type="ARBA" id="ARBA00001974"/>
    </source>
</evidence>
<dbReference type="InterPro" id="IPR036318">
    <property type="entry name" value="FAD-bd_PCMH-like_sf"/>
</dbReference>
<dbReference type="GO" id="GO:0009690">
    <property type="term" value="P:cytokinin metabolic process"/>
    <property type="evidence" value="ECO:0007669"/>
    <property type="project" value="InterPro"/>
</dbReference>
<dbReference type="Gramene" id="fgenesh1_pg.C_scaffold_52000005">
    <property type="protein sequence ID" value="fgenesh1_pg.C_scaffold_52000005"/>
    <property type="gene ID" value="fgenesh1_pg.C_scaffold_52000005"/>
</dbReference>
<dbReference type="Pfam" id="PF09265">
    <property type="entry name" value="Cytokin-bind"/>
    <property type="match status" value="1"/>
</dbReference>